<comment type="caution">
    <text evidence="3">The sequence shown here is derived from an EMBL/GenBank/DDBJ whole genome shotgun (WGS) entry which is preliminary data.</text>
</comment>
<dbReference type="SUPFAM" id="SSF140931">
    <property type="entry name" value="Fic-like"/>
    <property type="match status" value="1"/>
</dbReference>
<dbReference type="EMBL" id="JEMT01022460">
    <property type="protein sequence ID" value="EXX65220.1"/>
    <property type="molecule type" value="Genomic_DNA"/>
</dbReference>
<evidence type="ECO:0000313" key="4">
    <source>
        <dbReference type="Proteomes" id="UP000022910"/>
    </source>
</evidence>
<evidence type="ECO:0000256" key="1">
    <source>
        <dbReference type="PIRSR" id="PIRSR640198-1"/>
    </source>
</evidence>
<name>A0A015JDZ2_RHIIW</name>
<dbReference type="InterPro" id="IPR003812">
    <property type="entry name" value="Fido"/>
</dbReference>
<organism evidence="3 4">
    <name type="scientific">Rhizophagus irregularis (strain DAOM 197198w)</name>
    <name type="common">Glomus intraradices</name>
    <dbReference type="NCBI Taxonomy" id="1432141"/>
    <lineage>
        <taxon>Eukaryota</taxon>
        <taxon>Fungi</taxon>
        <taxon>Fungi incertae sedis</taxon>
        <taxon>Mucoromycota</taxon>
        <taxon>Glomeromycotina</taxon>
        <taxon>Glomeromycetes</taxon>
        <taxon>Glomerales</taxon>
        <taxon>Glomeraceae</taxon>
        <taxon>Rhizophagus</taxon>
    </lineage>
</organism>
<dbReference type="HOGENOM" id="CLU_871964_0_0_1"/>
<dbReference type="PANTHER" id="PTHR13504:SF38">
    <property type="entry name" value="FIDO DOMAIN-CONTAINING PROTEIN"/>
    <property type="match status" value="1"/>
</dbReference>
<sequence length="319" mass="37727">MDISKQIREGNKDMNEKEVTRRKFKMIHSNFEILNKPWWKSSYDERNVEYFISSIKHLQHVILLSLSDHENNELFWKGYLDLNHERYLLECISSECDVDLTIEFVQQQLKKPDRSLRLVKKIQNLNDAITSIFPSKFFPKLSIDNFTPLLAKQLNQHICNGLIDNAGQYRIKYVMPAQENFVYMSPYLIEDRMNELFRQCREKFKKEDLQLEEAVKFGACFYSHFLSIHPFMNGNGRVARLLLSYLLSRFTAVPFSLYIGTKTRDVYLQCLRESRSFTPNALAALILESIHLSFYNICSVMDLELTLEPKQSCCKEIWR</sequence>
<dbReference type="Gene3D" id="1.10.3290.10">
    <property type="entry name" value="Fido-like domain"/>
    <property type="match status" value="1"/>
</dbReference>
<dbReference type="PANTHER" id="PTHR13504">
    <property type="entry name" value="FIDO DOMAIN-CONTAINING PROTEIN DDB_G0283145"/>
    <property type="match status" value="1"/>
</dbReference>
<dbReference type="Proteomes" id="UP000022910">
    <property type="component" value="Unassembled WGS sequence"/>
</dbReference>
<feature type="domain" description="Fido" evidence="2">
    <location>
        <begin position="146"/>
        <end position="288"/>
    </location>
</feature>
<protein>
    <recommendedName>
        <fullName evidence="2">Fido domain-containing protein</fullName>
    </recommendedName>
</protein>
<accession>A0A015JDZ2</accession>
<dbReference type="STRING" id="1432141.A0A015JDZ2"/>
<proteinExistence type="predicted"/>
<dbReference type="InterPro" id="IPR036597">
    <property type="entry name" value="Fido-like_dom_sf"/>
</dbReference>
<dbReference type="Pfam" id="PF02661">
    <property type="entry name" value="Fic"/>
    <property type="match status" value="1"/>
</dbReference>
<evidence type="ECO:0000259" key="2">
    <source>
        <dbReference type="PROSITE" id="PS51459"/>
    </source>
</evidence>
<dbReference type="OrthoDB" id="439046at2759"/>
<dbReference type="InterPro" id="IPR040198">
    <property type="entry name" value="Fido_containing"/>
</dbReference>
<reference evidence="3 4" key="1">
    <citation type="submission" date="2014-02" db="EMBL/GenBank/DDBJ databases">
        <title>Single nucleus genome sequencing reveals high similarity among nuclei of an endomycorrhizal fungus.</title>
        <authorList>
            <person name="Lin K."/>
            <person name="Geurts R."/>
            <person name="Zhang Z."/>
            <person name="Limpens E."/>
            <person name="Saunders D.G."/>
            <person name="Mu D."/>
            <person name="Pang E."/>
            <person name="Cao H."/>
            <person name="Cha H."/>
            <person name="Lin T."/>
            <person name="Zhou Q."/>
            <person name="Shang Y."/>
            <person name="Li Y."/>
            <person name="Ivanov S."/>
            <person name="Sharma T."/>
            <person name="Velzen R.V."/>
            <person name="Ruijter N.D."/>
            <person name="Aanen D.K."/>
            <person name="Win J."/>
            <person name="Kamoun S."/>
            <person name="Bisseling T."/>
            <person name="Huang S."/>
        </authorList>
    </citation>
    <scope>NUCLEOTIDE SEQUENCE [LARGE SCALE GENOMIC DNA]</scope>
    <source>
        <strain evidence="4">DAOM197198w</strain>
    </source>
</reference>
<dbReference type="SMR" id="A0A015JDZ2"/>
<evidence type="ECO:0000313" key="3">
    <source>
        <dbReference type="EMBL" id="EXX65220.1"/>
    </source>
</evidence>
<gene>
    <name evidence="3" type="ORF">RirG_135380</name>
</gene>
<feature type="active site" evidence="1">
    <location>
        <position position="229"/>
    </location>
</feature>
<keyword evidence="4" id="KW-1185">Reference proteome</keyword>
<dbReference type="PROSITE" id="PS51459">
    <property type="entry name" value="FIDO"/>
    <property type="match status" value="1"/>
</dbReference>
<dbReference type="AlphaFoldDB" id="A0A015JDZ2"/>